<organism evidence="1 2">
    <name type="scientific">Sphaerisporangium dianthi</name>
    <dbReference type="NCBI Taxonomy" id="1436120"/>
    <lineage>
        <taxon>Bacteria</taxon>
        <taxon>Bacillati</taxon>
        <taxon>Actinomycetota</taxon>
        <taxon>Actinomycetes</taxon>
        <taxon>Streptosporangiales</taxon>
        <taxon>Streptosporangiaceae</taxon>
        <taxon>Sphaerisporangium</taxon>
    </lineage>
</organism>
<proteinExistence type="predicted"/>
<name>A0ABV9C9M0_9ACTN</name>
<dbReference type="RefSeq" id="WP_380836749.1">
    <property type="nucleotide sequence ID" value="NZ_JBHSFP010000002.1"/>
</dbReference>
<keyword evidence="2" id="KW-1185">Reference proteome</keyword>
<evidence type="ECO:0000313" key="1">
    <source>
        <dbReference type="EMBL" id="MFC4529824.1"/>
    </source>
</evidence>
<dbReference type="EMBL" id="JBHSFP010000002">
    <property type="protein sequence ID" value="MFC4529824.1"/>
    <property type="molecule type" value="Genomic_DNA"/>
</dbReference>
<sequence>MLTAYHEIRDRIYMLARERAVRVDWAETTPLFRLLLLYDHRQVVVARASVPVKGISVRALEDLQADLEHVFGKDWLR</sequence>
<protein>
    <submittedName>
        <fullName evidence="1">Uncharacterized protein</fullName>
    </submittedName>
</protein>
<dbReference type="Proteomes" id="UP001596004">
    <property type="component" value="Unassembled WGS sequence"/>
</dbReference>
<evidence type="ECO:0000313" key="2">
    <source>
        <dbReference type="Proteomes" id="UP001596004"/>
    </source>
</evidence>
<reference evidence="2" key="1">
    <citation type="journal article" date="2019" name="Int. J. Syst. Evol. Microbiol.">
        <title>The Global Catalogue of Microorganisms (GCM) 10K type strain sequencing project: providing services to taxonomists for standard genome sequencing and annotation.</title>
        <authorList>
            <consortium name="The Broad Institute Genomics Platform"/>
            <consortium name="The Broad Institute Genome Sequencing Center for Infectious Disease"/>
            <person name="Wu L."/>
            <person name="Ma J."/>
        </authorList>
    </citation>
    <scope>NUCLEOTIDE SEQUENCE [LARGE SCALE GENOMIC DNA]</scope>
    <source>
        <strain evidence="2">CGMCC 4.7132</strain>
    </source>
</reference>
<accession>A0ABV9C9M0</accession>
<gene>
    <name evidence="1" type="ORF">ACFO60_03525</name>
</gene>
<comment type="caution">
    <text evidence="1">The sequence shown here is derived from an EMBL/GenBank/DDBJ whole genome shotgun (WGS) entry which is preliminary data.</text>
</comment>